<evidence type="ECO:0000256" key="11">
    <source>
        <dbReference type="ARBA" id="ARBA00023306"/>
    </source>
</evidence>
<evidence type="ECO:0000313" key="19">
    <source>
        <dbReference type="RefSeq" id="XP_033818417.1"/>
    </source>
</evidence>
<evidence type="ECO:0000256" key="12">
    <source>
        <dbReference type="SAM" id="MobiDB-lite"/>
    </source>
</evidence>
<dbReference type="RefSeq" id="XP_033818417.1">
    <property type="nucleotide sequence ID" value="XM_033962526.1"/>
</dbReference>
<evidence type="ECO:0000259" key="13">
    <source>
        <dbReference type="Pfam" id="PF06886"/>
    </source>
</evidence>
<dbReference type="Pfam" id="PF06886">
    <property type="entry name" value="TPX2"/>
    <property type="match status" value="1"/>
</dbReference>
<dbReference type="Pfam" id="PF09041">
    <property type="entry name" value="Aurora-A_bind"/>
    <property type="match status" value="1"/>
</dbReference>
<proteinExistence type="inferred from homology"/>
<dbReference type="Proteomes" id="UP000515159">
    <property type="component" value="Chromosome 11"/>
</dbReference>
<evidence type="ECO:0000256" key="2">
    <source>
        <dbReference type="ARBA" id="ARBA00004647"/>
    </source>
</evidence>
<dbReference type="InterPro" id="IPR027329">
    <property type="entry name" value="TPX2_C"/>
</dbReference>
<keyword evidence="16" id="KW-1185">Reference proteome</keyword>
<dbReference type="InterPro" id="IPR009675">
    <property type="entry name" value="TPX2_fam"/>
</dbReference>
<keyword evidence="10" id="KW-0539">Nucleus</keyword>
<reference evidence="17 18" key="1">
    <citation type="submission" date="2025-04" db="UniProtKB">
        <authorList>
            <consortium name="RefSeq"/>
        </authorList>
    </citation>
    <scope>IDENTIFICATION</scope>
</reference>
<evidence type="ECO:0000256" key="9">
    <source>
        <dbReference type="ARBA" id="ARBA00023212"/>
    </source>
</evidence>
<sequence>MMSQPEEVYSYDAPTTFINFGSMNEEDDEHADSWFDHMSDLENVPPSRDTEVVSKRSRILLSKNNLPEAIVIPVMKSDENVEINKTKMESSSNIFCSLEMWRATSKTGSAPGISATVMQPVRASKRLSGQERNKKLAKIRAERHTVSSGSTELHPPRKKQKVMRKNMANKPKSTEEQELEKIKQLQQEVAEQRRRNESSLKAVIAGAGQPVINSSNQLIKPIDFHFRTEERIKRHGENQPSEQYRERDFITELRKHPASPKWHVVGSLRTPLFPFWCFLFFLSLSDLCTDWNSKARDRMKVWSTCSSELERIHKPAGEDSRIYLQERRLAEARIPKGGHTKPKPFNLSQGKREHEDTGYSEFISTAQKVEAFYKRTPPRYHLRSKQREMEGPSLVKHGKLKLTNPKTPQLQTRCRQRPVTCKSTAELEAEELEKLQQYKFRAQELDLRILEAGPILPKKPTVKSPTKPVGFDFEIEKRIQERAEKVVEEEERFVFHSRPCPTKILENVVGVPEKKALPITVPKSPSFTLTNRIRVLHQDEEKAEEVPTIKANPMPHYGVPFRPRAPENRHVELCPFSFDTRDKERQLQKQKMMEALKKKEVPKFKAFPLPDFEHISLPEKKVKIITQQEPFKLQIDERGAVKTQRWKEQIKEELKQQKEAACFKARPNTVTHQEPFVPSKENQTLAENLSGSIVPESFELATEKRARERMVFEKKIAERENQKMMQEEEERVQREEKEKEETARLRHELVHKAQPVRKYKGVEVKGSEVPLTIPKSPNFSDRFQC</sequence>
<protein>
    <submittedName>
        <fullName evidence="17 18">Targeting protein for Xklp2 isoform X1</fullName>
    </submittedName>
</protein>
<evidence type="ECO:0000256" key="3">
    <source>
        <dbReference type="ARBA" id="ARBA00005885"/>
    </source>
</evidence>
<dbReference type="KEGG" id="gsh:117368811"/>
<dbReference type="AlphaFoldDB" id="A0A6P8SIW6"/>
<feature type="domain" description="TPX2 C-terminal" evidence="13">
    <location>
        <begin position="698"/>
        <end position="772"/>
    </location>
</feature>
<dbReference type="GO" id="GO:0060236">
    <property type="term" value="P:regulation of mitotic spindle organization"/>
    <property type="evidence" value="ECO:0007669"/>
    <property type="project" value="InterPro"/>
</dbReference>
<feature type="region of interest" description="Disordered" evidence="12">
    <location>
        <begin position="332"/>
        <end position="356"/>
    </location>
</feature>
<evidence type="ECO:0000256" key="10">
    <source>
        <dbReference type="ARBA" id="ARBA00023242"/>
    </source>
</evidence>
<keyword evidence="8" id="KW-0498">Mitosis</keyword>
<feature type="region of interest" description="Disordered" evidence="12">
    <location>
        <begin position="722"/>
        <end position="742"/>
    </location>
</feature>
<evidence type="ECO:0000256" key="1">
    <source>
        <dbReference type="ARBA" id="ARBA00004123"/>
    </source>
</evidence>
<keyword evidence="7" id="KW-0493">Microtubule</keyword>
<dbReference type="GeneID" id="117368811"/>
<evidence type="ECO:0000256" key="4">
    <source>
        <dbReference type="ARBA" id="ARBA00022490"/>
    </source>
</evidence>
<evidence type="ECO:0000313" key="18">
    <source>
        <dbReference type="RefSeq" id="XP_033818416.1"/>
    </source>
</evidence>
<evidence type="ECO:0000313" key="17">
    <source>
        <dbReference type="RefSeq" id="XP_033818415.1"/>
    </source>
</evidence>
<keyword evidence="9" id="KW-0206">Cytoskeleton</keyword>
<dbReference type="PANTHER" id="PTHR14326">
    <property type="entry name" value="TARGETING PROTEIN FOR XKLP2"/>
    <property type="match status" value="1"/>
</dbReference>
<dbReference type="GO" id="GO:0000922">
    <property type="term" value="C:spindle pole"/>
    <property type="evidence" value="ECO:0007669"/>
    <property type="project" value="UniProtKB-SubCell"/>
</dbReference>
<dbReference type="CTD" id="22974"/>
<feature type="domain" description="TPX2 central" evidence="15">
    <location>
        <begin position="400"/>
        <end position="527"/>
    </location>
</feature>
<keyword evidence="11" id="KW-0131">Cell cycle</keyword>
<keyword evidence="4" id="KW-0963">Cytoplasm</keyword>
<comment type="subcellular location">
    <subcellularLocation>
        <location evidence="2">Cytoplasm</location>
        <location evidence="2">Cytoskeleton</location>
        <location evidence="2">Spindle pole</location>
    </subcellularLocation>
    <subcellularLocation>
        <location evidence="1">Nucleus</location>
    </subcellularLocation>
</comment>
<evidence type="ECO:0000313" key="16">
    <source>
        <dbReference type="Proteomes" id="UP000515159"/>
    </source>
</evidence>
<dbReference type="RefSeq" id="XP_033818415.1">
    <property type="nucleotide sequence ID" value="XM_033962524.1"/>
</dbReference>
<dbReference type="InterPro" id="IPR015128">
    <property type="entry name" value="Aurora-A-bd"/>
</dbReference>
<keyword evidence="6" id="KW-0132">Cell division</keyword>
<evidence type="ECO:0000259" key="14">
    <source>
        <dbReference type="Pfam" id="PF09041"/>
    </source>
</evidence>
<evidence type="ECO:0000256" key="7">
    <source>
        <dbReference type="ARBA" id="ARBA00022701"/>
    </source>
</evidence>
<comment type="similarity">
    <text evidence="3">Belongs to the TPX2 family.</text>
</comment>
<dbReference type="GO" id="GO:0005874">
    <property type="term" value="C:microtubule"/>
    <property type="evidence" value="ECO:0007669"/>
    <property type="project" value="UniProtKB-KW"/>
</dbReference>
<dbReference type="OrthoDB" id="1684416at2759"/>
<dbReference type="PANTHER" id="PTHR14326:SF44">
    <property type="entry name" value="TARGETING PROTEIN FOR XKLP2"/>
    <property type="match status" value="1"/>
</dbReference>
<accession>A0A6P8SIW6</accession>
<keyword evidence="5" id="KW-0597">Phosphoprotein</keyword>
<feature type="domain" description="Aurora-A binding" evidence="14">
    <location>
        <begin position="2"/>
        <end position="65"/>
    </location>
</feature>
<evidence type="ECO:0000256" key="6">
    <source>
        <dbReference type="ARBA" id="ARBA00022618"/>
    </source>
</evidence>
<gene>
    <name evidence="17 18 19" type="primary">TPX2</name>
</gene>
<dbReference type="GO" id="GO:0051301">
    <property type="term" value="P:cell division"/>
    <property type="evidence" value="ECO:0007669"/>
    <property type="project" value="UniProtKB-KW"/>
</dbReference>
<name>A0A6P8SIW6_GEOSA</name>
<dbReference type="GO" id="GO:0005634">
    <property type="term" value="C:nucleus"/>
    <property type="evidence" value="ECO:0007669"/>
    <property type="project" value="UniProtKB-SubCell"/>
</dbReference>
<dbReference type="Pfam" id="PF12214">
    <property type="entry name" value="TPX2_importin"/>
    <property type="match status" value="1"/>
</dbReference>
<feature type="region of interest" description="Disordered" evidence="12">
    <location>
        <begin position="141"/>
        <end position="179"/>
    </location>
</feature>
<dbReference type="RefSeq" id="XP_033818416.1">
    <property type="nucleotide sequence ID" value="XM_033962525.1"/>
</dbReference>
<evidence type="ECO:0000259" key="15">
    <source>
        <dbReference type="Pfam" id="PF12214"/>
    </source>
</evidence>
<dbReference type="InterPro" id="IPR027330">
    <property type="entry name" value="TPX2_central_dom"/>
</dbReference>
<organism evidence="16 19">
    <name type="scientific">Geotrypetes seraphini</name>
    <name type="common">Gaboon caecilian</name>
    <name type="synonym">Caecilia seraphini</name>
    <dbReference type="NCBI Taxonomy" id="260995"/>
    <lineage>
        <taxon>Eukaryota</taxon>
        <taxon>Metazoa</taxon>
        <taxon>Chordata</taxon>
        <taxon>Craniata</taxon>
        <taxon>Vertebrata</taxon>
        <taxon>Euteleostomi</taxon>
        <taxon>Amphibia</taxon>
        <taxon>Gymnophiona</taxon>
        <taxon>Geotrypetes</taxon>
    </lineage>
</organism>
<evidence type="ECO:0000256" key="5">
    <source>
        <dbReference type="ARBA" id="ARBA00022553"/>
    </source>
</evidence>
<evidence type="ECO:0000256" key="8">
    <source>
        <dbReference type="ARBA" id="ARBA00022776"/>
    </source>
</evidence>